<evidence type="ECO:0000256" key="3">
    <source>
        <dbReference type="ARBA" id="ARBA00022679"/>
    </source>
</evidence>
<keyword evidence="3" id="KW-0808">Transferase</keyword>
<dbReference type="GO" id="GO:0004523">
    <property type="term" value="F:RNA-DNA hybrid ribonuclease activity"/>
    <property type="evidence" value="ECO:0007669"/>
    <property type="project" value="UniProtKB-EC"/>
</dbReference>
<dbReference type="InterPro" id="IPR043502">
    <property type="entry name" value="DNA/RNA_pol_sf"/>
</dbReference>
<dbReference type="InterPro" id="IPR041373">
    <property type="entry name" value="RT_RNaseH"/>
</dbReference>
<dbReference type="GO" id="GO:0003964">
    <property type="term" value="F:RNA-directed DNA polymerase activity"/>
    <property type="evidence" value="ECO:0007669"/>
    <property type="project" value="UniProtKB-KW"/>
</dbReference>
<dbReference type="InterPro" id="IPR041588">
    <property type="entry name" value="Integrase_H2C2"/>
</dbReference>
<feature type="domain" description="Integrase catalytic" evidence="13">
    <location>
        <begin position="419"/>
        <end position="582"/>
    </location>
</feature>
<dbReference type="Gene3D" id="1.10.340.70">
    <property type="match status" value="1"/>
</dbReference>
<evidence type="ECO:0000256" key="5">
    <source>
        <dbReference type="ARBA" id="ARBA00022722"/>
    </source>
</evidence>
<dbReference type="InterPro" id="IPR001584">
    <property type="entry name" value="Integrase_cat-core"/>
</dbReference>
<evidence type="ECO:0000256" key="1">
    <source>
        <dbReference type="ARBA" id="ARBA00010879"/>
    </source>
</evidence>
<dbReference type="GO" id="GO:0003676">
    <property type="term" value="F:nucleic acid binding"/>
    <property type="evidence" value="ECO:0007669"/>
    <property type="project" value="InterPro"/>
</dbReference>
<evidence type="ECO:0000313" key="14">
    <source>
        <dbReference type="Ensembl" id="ENSCCRP00015070776.1"/>
    </source>
</evidence>
<dbReference type="AlphaFoldDB" id="A0A8C1WV54"/>
<evidence type="ECO:0000256" key="4">
    <source>
        <dbReference type="ARBA" id="ARBA00022695"/>
    </source>
</evidence>
<dbReference type="PANTHER" id="PTHR37984:SF5">
    <property type="entry name" value="PROTEIN NYNRIN-LIKE"/>
    <property type="match status" value="1"/>
</dbReference>
<dbReference type="Pfam" id="PF00078">
    <property type="entry name" value="RVT_1"/>
    <property type="match status" value="1"/>
</dbReference>
<dbReference type="InterPro" id="IPR000477">
    <property type="entry name" value="RT_dom"/>
</dbReference>
<keyword evidence="5" id="KW-0540">Nuclease</keyword>
<dbReference type="FunFam" id="1.10.340.70:FF:000001">
    <property type="entry name" value="Retrovirus-related Pol polyprotein from transposon gypsy-like Protein"/>
    <property type="match status" value="1"/>
</dbReference>
<evidence type="ECO:0000259" key="11">
    <source>
        <dbReference type="PROSITE" id="PS50158"/>
    </source>
</evidence>
<evidence type="ECO:0000256" key="8">
    <source>
        <dbReference type="ARBA" id="ARBA00022918"/>
    </source>
</evidence>
<dbReference type="Gene3D" id="3.10.20.370">
    <property type="match status" value="1"/>
</dbReference>
<keyword evidence="10" id="KW-0479">Metal-binding</keyword>
<dbReference type="Pfam" id="PF22938">
    <property type="entry name" value="Integrase_p58_C"/>
    <property type="match status" value="1"/>
</dbReference>
<keyword evidence="8" id="KW-0695">RNA-directed DNA polymerase</keyword>
<dbReference type="Pfam" id="PF17921">
    <property type="entry name" value="Integrase_H2C2"/>
    <property type="match status" value="1"/>
</dbReference>
<reference evidence="14" key="1">
    <citation type="submission" date="2025-08" db="UniProtKB">
        <authorList>
            <consortium name="Ensembl"/>
        </authorList>
    </citation>
    <scope>IDENTIFICATION</scope>
</reference>
<dbReference type="Pfam" id="PF17917">
    <property type="entry name" value="RT_RNaseH"/>
    <property type="match status" value="1"/>
</dbReference>
<dbReference type="SUPFAM" id="SSF57756">
    <property type="entry name" value="Retrovirus zinc finger-like domains"/>
    <property type="match status" value="1"/>
</dbReference>
<dbReference type="InterPro" id="IPR050951">
    <property type="entry name" value="Retrovirus_Pol_polyprotein"/>
</dbReference>
<dbReference type="Gene3D" id="4.10.60.10">
    <property type="entry name" value="Zinc finger, CCHC-type"/>
    <property type="match status" value="1"/>
</dbReference>
<dbReference type="PROSITE" id="PS50158">
    <property type="entry name" value="ZF_CCHC"/>
    <property type="match status" value="1"/>
</dbReference>
<protein>
    <recommendedName>
        <fullName evidence="9">Gypsy retrotransposon integrase-like protein 1</fullName>
        <ecNumber evidence="2">3.1.26.4</ecNumber>
    </recommendedName>
</protein>
<dbReference type="CDD" id="cd09274">
    <property type="entry name" value="RNase_HI_RT_Ty3"/>
    <property type="match status" value="1"/>
</dbReference>
<dbReference type="CDD" id="cd01647">
    <property type="entry name" value="RT_LTR"/>
    <property type="match status" value="1"/>
</dbReference>
<feature type="domain" description="Reverse transcriptase" evidence="12">
    <location>
        <begin position="836"/>
        <end position="1013"/>
    </location>
</feature>
<evidence type="ECO:0000256" key="10">
    <source>
        <dbReference type="PROSITE-ProRule" id="PRU00047"/>
    </source>
</evidence>
<dbReference type="Pfam" id="PF00665">
    <property type="entry name" value="rve"/>
    <property type="match status" value="1"/>
</dbReference>
<keyword evidence="4" id="KW-0548">Nucleotidyltransferase</keyword>
<keyword evidence="6" id="KW-0255">Endonuclease</keyword>
<dbReference type="EC" id="3.1.26.4" evidence="2"/>
<dbReference type="GO" id="GO:0008270">
    <property type="term" value="F:zinc ion binding"/>
    <property type="evidence" value="ECO:0007669"/>
    <property type="project" value="UniProtKB-KW"/>
</dbReference>
<dbReference type="SUPFAM" id="SSF53098">
    <property type="entry name" value="Ribonuclease H-like"/>
    <property type="match status" value="1"/>
</dbReference>
<dbReference type="InterPro" id="IPR036875">
    <property type="entry name" value="Znf_CCHC_sf"/>
</dbReference>
<dbReference type="PROSITE" id="PS50994">
    <property type="entry name" value="INTEGRASE"/>
    <property type="match status" value="1"/>
</dbReference>
<dbReference type="FunFam" id="3.30.420.10:FF:000032">
    <property type="entry name" value="Retrovirus-related Pol polyprotein from transposon 297-like Protein"/>
    <property type="match status" value="1"/>
</dbReference>
<name>A0A8C1WV54_CYPCA</name>
<dbReference type="Gene3D" id="3.30.420.10">
    <property type="entry name" value="Ribonuclease H-like superfamily/Ribonuclease H"/>
    <property type="match status" value="1"/>
</dbReference>
<dbReference type="InterPro" id="IPR012337">
    <property type="entry name" value="RNaseH-like_sf"/>
</dbReference>
<keyword evidence="10" id="KW-0863">Zinc-finger</keyword>
<dbReference type="FunFam" id="3.30.70.270:FF:000115">
    <property type="entry name" value="Polyprotein of retroviral origin, putative"/>
    <property type="match status" value="1"/>
</dbReference>
<evidence type="ECO:0000313" key="15">
    <source>
        <dbReference type="Proteomes" id="UP000694700"/>
    </source>
</evidence>
<dbReference type="InterPro" id="IPR054465">
    <property type="entry name" value="Integrase_p58-like_C"/>
</dbReference>
<dbReference type="FunFam" id="3.10.20.370:FF:000001">
    <property type="entry name" value="Retrovirus-related Pol polyprotein from transposon 17.6-like protein"/>
    <property type="match status" value="1"/>
</dbReference>
<dbReference type="PANTHER" id="PTHR37984">
    <property type="entry name" value="PROTEIN CBG26694"/>
    <property type="match status" value="1"/>
</dbReference>
<proteinExistence type="inferred from homology"/>
<keyword evidence="10" id="KW-0862">Zinc</keyword>
<dbReference type="SMART" id="SM00343">
    <property type="entry name" value="ZnF_C2HC"/>
    <property type="match status" value="1"/>
</dbReference>
<dbReference type="Ensembl" id="ENSCCRT00015073073.1">
    <property type="protein sequence ID" value="ENSCCRP00015070776.1"/>
    <property type="gene ID" value="ENSCCRG00015028683.1"/>
</dbReference>
<dbReference type="InterPro" id="IPR001878">
    <property type="entry name" value="Znf_CCHC"/>
</dbReference>
<organism evidence="14 15">
    <name type="scientific">Cyprinus carpio</name>
    <name type="common">Common carp</name>
    <dbReference type="NCBI Taxonomy" id="7962"/>
    <lineage>
        <taxon>Eukaryota</taxon>
        <taxon>Metazoa</taxon>
        <taxon>Chordata</taxon>
        <taxon>Craniata</taxon>
        <taxon>Vertebrata</taxon>
        <taxon>Euteleostomi</taxon>
        <taxon>Actinopterygii</taxon>
        <taxon>Neopterygii</taxon>
        <taxon>Teleostei</taxon>
        <taxon>Ostariophysi</taxon>
        <taxon>Cypriniformes</taxon>
        <taxon>Cyprinidae</taxon>
        <taxon>Cyprininae</taxon>
        <taxon>Cyprinus</taxon>
    </lineage>
</organism>
<evidence type="ECO:0000256" key="6">
    <source>
        <dbReference type="ARBA" id="ARBA00022759"/>
    </source>
</evidence>
<dbReference type="Proteomes" id="UP000694700">
    <property type="component" value="Unplaced"/>
</dbReference>
<evidence type="ECO:0000256" key="2">
    <source>
        <dbReference type="ARBA" id="ARBA00012180"/>
    </source>
</evidence>
<feature type="domain" description="CCHC-type" evidence="11">
    <location>
        <begin position="42"/>
        <end position="56"/>
    </location>
</feature>
<keyword evidence="7" id="KW-0378">Hydrolase</keyword>
<evidence type="ECO:0000256" key="9">
    <source>
        <dbReference type="ARBA" id="ARBA00039658"/>
    </source>
</evidence>
<comment type="similarity">
    <text evidence="1">Belongs to the beta type-B retroviral polymerase family. HERV class-II K(HML-2) pol subfamily.</text>
</comment>
<dbReference type="GO" id="GO:0015074">
    <property type="term" value="P:DNA integration"/>
    <property type="evidence" value="ECO:0007669"/>
    <property type="project" value="InterPro"/>
</dbReference>
<dbReference type="Gene3D" id="3.30.70.270">
    <property type="match status" value="2"/>
</dbReference>
<accession>A0A8C1WV54</accession>
<dbReference type="InterPro" id="IPR043128">
    <property type="entry name" value="Rev_trsase/Diguanyl_cyclase"/>
</dbReference>
<dbReference type="SUPFAM" id="SSF56672">
    <property type="entry name" value="DNA/RNA polymerases"/>
    <property type="match status" value="1"/>
</dbReference>
<sequence length="1228" mass="136828">MLTHKGVFCVTRTEKSVTGSPSQTQGVREKSGMPKSKELRDCFYCHKTGHLIADCPVLIRKQQSKNPKSVALVKTLLPSELSCCTDVCDINYKPFVMPGFVSLSGKEEDQKEICILRDTGAMQSIMLSDVLPFSDESYCGSNILIHGIEMQVVSVPLHNVHLQCTLVSGVVRVGIRTSLPVKGITLILGNDLAGGKVLPAPEVTDVPQVCPMVDVADLHPEVFSACAVTRAQSGKTVDEVDLADSLMGSALADDGKPCGTKISGENVSKVKNSDNLLESFSSLDLPVTRSQIIMAQNDDPSLSKCLSAVISSEAAKKKNTAYFIDNGLLMRKWCSKVEEDLDWNVVYQVVVPNKYRSHVLWVAHEHLLSGHLGVTKTYQRILQHFFWPGLKRDVAKFCRTCRTCQIAGKPNQVISPAPLSPIPVIGEAFEEVLVDCVGPLPKTKAGNQYLCTIMCRATRFPEAIPLRKITAPVILKVLTKFFSTFGLPKVVQTDQGTNFLSRVFTQTLKSLSIEHRVSSAYHPESQGAIERFHQTLKSMLRKFCMDTSRDWDEGIPLVLFAVRESVQESLGFSPAEMVFGHTLRGPLKVLKEQMMESKTEKRTNVLDYVSRFREKLHSACDLASKFLKNAQSEMKDRFDRHAVARSFQPDDKVVVLLPIPGSALSARFTGPYSIVRKLSDTDYVICTPERRRKTRVCHINMLKAYHDRDVGEPVKQVTDNAAVLITSKALSVVEGDMNADEDGLVVRNTPQQCSKLDNSVILSNLTSQLSSLPDGQRHDVVALITSFPVLFSDVPSQTRVLQHDIDVRGAKPIKQHPYRVNEIKRSAMKTETDYLLENDLARHSYSPWSSPCLLVKKPDGSFRFCTDYRKVNAVTVPDCYPLPRMEDCVDSIGSARFVSKLDLLKGYWQVPLTPQASDISAFVTPDCFLQYQVMAFGLRNAPATFQRLIQIVLAGVPNCKAYLDDLVIFSNDWEEHLSLLRTVFERLKHASLTLNLAKCVFGQATVTYLGKQVGNGQVKPVEEKVVAITKFPVPVTRRELRRFLGMIGYYRGFCKNFATVVTPLTNLLSPKQTFVWSEECQVAFENAKALMCTSPVLAAPQFDRAFKLEVDASAVGAGAVLIQEGKDGVDHPVCFFSRKFNKHQANYSTIEKETLALLLALQFFEVYLGSSSLPTIVFTDHHPLVFLSRMYNANQRLMRWALFVQNYHLEIHHKKGSENILADALSRG</sequence>
<dbReference type="InterPro" id="IPR036397">
    <property type="entry name" value="RNaseH_sf"/>
</dbReference>
<dbReference type="Gene3D" id="3.10.10.10">
    <property type="entry name" value="HIV Type 1 Reverse Transcriptase, subunit A, domain 1"/>
    <property type="match status" value="1"/>
</dbReference>
<evidence type="ECO:0000259" key="12">
    <source>
        <dbReference type="PROSITE" id="PS50878"/>
    </source>
</evidence>
<evidence type="ECO:0000259" key="13">
    <source>
        <dbReference type="PROSITE" id="PS50994"/>
    </source>
</evidence>
<evidence type="ECO:0000256" key="7">
    <source>
        <dbReference type="ARBA" id="ARBA00022801"/>
    </source>
</evidence>
<dbReference type="PROSITE" id="PS50878">
    <property type="entry name" value="RT_POL"/>
    <property type="match status" value="1"/>
</dbReference>